<sequence length="68" mass="8111">MQFSTVMRQTLHYRAYHNIIIYMSAYDDTSTERDTEAERKPQFKGCIFCYSAEWAYYGAKKGIQAIRR</sequence>
<evidence type="ECO:0000313" key="1">
    <source>
        <dbReference type="EMBL" id="ERG90651.1"/>
    </source>
</evidence>
<protein>
    <submittedName>
        <fullName evidence="1">Uncharacterized protein</fullName>
    </submittedName>
</protein>
<name>U1PEY0_9EURY</name>
<dbReference type="HOGENOM" id="CLU_2783987_0_0_2"/>
<proteinExistence type="predicted"/>
<evidence type="ECO:0000313" key="2">
    <source>
        <dbReference type="Proteomes" id="UP000030649"/>
    </source>
</evidence>
<dbReference type="AlphaFoldDB" id="U1PEY0"/>
<organism evidence="1 2">
    <name type="scientific">Haloquadratum walsbyi J07HQW1</name>
    <dbReference type="NCBI Taxonomy" id="1238424"/>
    <lineage>
        <taxon>Archaea</taxon>
        <taxon>Methanobacteriati</taxon>
        <taxon>Methanobacteriota</taxon>
        <taxon>Stenosarchaea group</taxon>
        <taxon>Halobacteria</taxon>
        <taxon>Halobacteriales</taxon>
        <taxon>Haloferacaceae</taxon>
        <taxon>Haloquadratum</taxon>
    </lineage>
</organism>
<accession>U1PEY0</accession>
<dbReference type="EMBL" id="KE356560">
    <property type="protein sequence ID" value="ERG90651.1"/>
    <property type="molecule type" value="Genomic_DNA"/>
</dbReference>
<reference evidence="1 2" key="1">
    <citation type="journal article" date="2013" name="PLoS ONE">
        <title>Assembly-driven community genomics of a hypersaline microbial ecosystem.</title>
        <authorList>
            <person name="Podell S."/>
            <person name="Ugalde J.A."/>
            <person name="Narasingarao P."/>
            <person name="Banfield J.F."/>
            <person name="Heidelberg K.B."/>
            <person name="Allen E.E."/>
        </authorList>
    </citation>
    <scope>NUCLEOTIDE SEQUENCE [LARGE SCALE GENOMIC DNA]</scope>
    <source>
        <strain evidence="2">J07HQW1</strain>
    </source>
</reference>
<dbReference type="Proteomes" id="UP000030649">
    <property type="component" value="Unassembled WGS sequence"/>
</dbReference>
<gene>
    <name evidence="1" type="ORF">J07HQW1_00675</name>
</gene>